<accession>A0A656AH98</accession>
<evidence type="ECO:0000313" key="1">
    <source>
        <dbReference type="EMBL" id="CSD10146.1"/>
    </source>
</evidence>
<organism evidence="1 2">
    <name type="scientific">Vibrio cholerae</name>
    <dbReference type="NCBI Taxonomy" id="666"/>
    <lineage>
        <taxon>Bacteria</taxon>
        <taxon>Pseudomonadati</taxon>
        <taxon>Pseudomonadota</taxon>
        <taxon>Gammaproteobacteria</taxon>
        <taxon>Vibrionales</taxon>
        <taxon>Vibrionaceae</taxon>
        <taxon>Vibrio</taxon>
    </lineage>
</organism>
<protein>
    <submittedName>
        <fullName evidence="1">Uncharacterized protein</fullName>
    </submittedName>
</protein>
<gene>
    <name evidence="1" type="ORF">ERS013200_03170</name>
</gene>
<proteinExistence type="predicted"/>
<reference evidence="1 2" key="1">
    <citation type="submission" date="2015-07" db="EMBL/GenBank/DDBJ databases">
        <authorList>
            <consortium name="Pathogen Informatics"/>
        </authorList>
    </citation>
    <scope>NUCLEOTIDE SEQUENCE [LARGE SCALE GENOMIC DNA]</scope>
    <source>
        <strain evidence="1 2">A316</strain>
    </source>
</reference>
<dbReference type="AlphaFoldDB" id="A0A656AH98"/>
<sequence length="89" mass="9223">MVELGSEEIPCCMTIWQSDCETRSTSTSCSIGVNCGGFDCTVIPHPATVKGVNAGKDVRVAGPAKVMAGKLLVCANSTIAMSFNKLLGL</sequence>
<evidence type="ECO:0000313" key="2">
    <source>
        <dbReference type="Proteomes" id="UP000041770"/>
    </source>
</evidence>
<dbReference type="EMBL" id="CWQY01000027">
    <property type="protein sequence ID" value="CSD10146.1"/>
    <property type="molecule type" value="Genomic_DNA"/>
</dbReference>
<dbReference type="Proteomes" id="UP000041770">
    <property type="component" value="Unassembled WGS sequence"/>
</dbReference>
<name>A0A656AH98_VIBCL</name>